<dbReference type="Pfam" id="PF08240">
    <property type="entry name" value="ADH_N"/>
    <property type="match status" value="1"/>
</dbReference>
<reference evidence="3" key="1">
    <citation type="submission" date="2022-11" db="UniProtKB">
        <authorList>
            <consortium name="WormBaseParasite"/>
        </authorList>
    </citation>
    <scope>IDENTIFICATION</scope>
</reference>
<dbReference type="Proteomes" id="UP000887574">
    <property type="component" value="Unplaced"/>
</dbReference>
<dbReference type="GO" id="GO:0005739">
    <property type="term" value="C:mitochondrion"/>
    <property type="evidence" value="ECO:0007669"/>
    <property type="project" value="TreeGrafter"/>
</dbReference>
<sequence length="166" mass="18472">MGKEQFLVEHVLQNAKRNQSFAEAQKEFANSQVLFQSAVVSSYEKGVSLHEVKDKTPREGEMIVQVETAGINYSDLLMMKGQYHHKPQLPFTPGFELAGIIHSVGKNVTNWKEGDRILCMKNGETGAFSKFCTIHEKQDLILSLPYSISSDLAATIAVAYGSAYWA</sequence>
<dbReference type="PANTHER" id="PTHR43677">
    <property type="entry name" value="SHORT-CHAIN DEHYDROGENASE/REDUCTASE"/>
    <property type="match status" value="1"/>
</dbReference>
<proteinExistence type="predicted"/>
<dbReference type="Gene3D" id="3.90.180.10">
    <property type="entry name" value="Medium-chain alcohol dehydrogenases, catalytic domain"/>
    <property type="match status" value="1"/>
</dbReference>
<evidence type="ECO:0000259" key="1">
    <source>
        <dbReference type="Pfam" id="PF08240"/>
    </source>
</evidence>
<dbReference type="SUPFAM" id="SSF50129">
    <property type="entry name" value="GroES-like"/>
    <property type="match status" value="1"/>
</dbReference>
<evidence type="ECO:0000313" key="2">
    <source>
        <dbReference type="Proteomes" id="UP000887574"/>
    </source>
</evidence>
<accession>A0A915D0A1</accession>
<feature type="domain" description="Alcohol dehydrogenase-like N-terminal" evidence="1">
    <location>
        <begin position="59"/>
        <end position="138"/>
    </location>
</feature>
<organism evidence="2 3">
    <name type="scientific">Ditylenchus dipsaci</name>
    <dbReference type="NCBI Taxonomy" id="166011"/>
    <lineage>
        <taxon>Eukaryota</taxon>
        <taxon>Metazoa</taxon>
        <taxon>Ecdysozoa</taxon>
        <taxon>Nematoda</taxon>
        <taxon>Chromadorea</taxon>
        <taxon>Rhabditida</taxon>
        <taxon>Tylenchina</taxon>
        <taxon>Tylenchomorpha</taxon>
        <taxon>Sphaerularioidea</taxon>
        <taxon>Anguinidae</taxon>
        <taxon>Anguininae</taxon>
        <taxon>Ditylenchus</taxon>
    </lineage>
</organism>
<dbReference type="AlphaFoldDB" id="A0A915D0A1"/>
<evidence type="ECO:0000313" key="3">
    <source>
        <dbReference type="WBParaSite" id="jg14563"/>
    </source>
</evidence>
<dbReference type="PANTHER" id="PTHR43677:SF4">
    <property type="entry name" value="QUINONE OXIDOREDUCTASE-LIKE PROTEIN 2"/>
    <property type="match status" value="1"/>
</dbReference>
<dbReference type="GO" id="GO:0016491">
    <property type="term" value="F:oxidoreductase activity"/>
    <property type="evidence" value="ECO:0007669"/>
    <property type="project" value="TreeGrafter"/>
</dbReference>
<dbReference type="InterPro" id="IPR011032">
    <property type="entry name" value="GroES-like_sf"/>
</dbReference>
<protein>
    <submittedName>
        <fullName evidence="3">Alcohol dehydrogenase-like N-terminal domain-containing protein</fullName>
    </submittedName>
</protein>
<dbReference type="InterPro" id="IPR013154">
    <property type="entry name" value="ADH-like_N"/>
</dbReference>
<name>A0A915D0A1_9BILA</name>
<keyword evidence="2" id="KW-1185">Reference proteome</keyword>
<dbReference type="InterPro" id="IPR051397">
    <property type="entry name" value="Zn-ADH-like_protein"/>
</dbReference>
<dbReference type="WBParaSite" id="jg14563">
    <property type="protein sequence ID" value="jg14563"/>
    <property type="gene ID" value="jg14563"/>
</dbReference>